<evidence type="ECO:0000256" key="11">
    <source>
        <dbReference type="ARBA" id="ARBA00022989"/>
    </source>
</evidence>
<dbReference type="Proteomes" id="UP001139994">
    <property type="component" value="Unassembled WGS sequence"/>
</dbReference>
<keyword evidence="12 14" id="KW-0482">Metalloprotease</keyword>
<feature type="compositionally biased region" description="Polar residues" evidence="16">
    <location>
        <begin position="610"/>
        <end position="619"/>
    </location>
</feature>
<evidence type="ECO:0000256" key="10">
    <source>
        <dbReference type="ARBA" id="ARBA00022840"/>
    </source>
</evidence>
<name>A0ABT2VFF7_9PSED</name>
<dbReference type="InterPro" id="IPR005936">
    <property type="entry name" value="FtsH"/>
</dbReference>
<dbReference type="Gene3D" id="3.40.50.300">
    <property type="entry name" value="P-loop containing nucleotide triphosphate hydrolases"/>
    <property type="match status" value="1"/>
</dbReference>
<dbReference type="Gene3D" id="1.20.58.760">
    <property type="entry name" value="Peptidase M41"/>
    <property type="match status" value="1"/>
</dbReference>
<dbReference type="RefSeq" id="WP_262952448.1">
    <property type="nucleotide sequence ID" value="NZ_JAOSLA010000041.1"/>
</dbReference>
<dbReference type="InterPro" id="IPR003959">
    <property type="entry name" value="ATPase_AAA_core"/>
</dbReference>
<evidence type="ECO:0000256" key="6">
    <source>
        <dbReference type="ARBA" id="ARBA00022723"/>
    </source>
</evidence>
<dbReference type="Pfam" id="PF01434">
    <property type="entry name" value="Peptidase_M41"/>
    <property type="match status" value="1"/>
</dbReference>
<evidence type="ECO:0000256" key="15">
    <source>
        <dbReference type="RuleBase" id="RU003651"/>
    </source>
</evidence>
<dbReference type="GO" id="GO:0008237">
    <property type="term" value="F:metallopeptidase activity"/>
    <property type="evidence" value="ECO:0007669"/>
    <property type="project" value="UniProtKB-KW"/>
</dbReference>
<feature type="binding site" evidence="14">
    <location>
        <position position="494"/>
    </location>
    <ligand>
        <name>Zn(2+)</name>
        <dbReference type="ChEBI" id="CHEBI:29105"/>
        <note>catalytic</note>
    </ligand>
</feature>
<dbReference type="SMART" id="SM00382">
    <property type="entry name" value="AAA"/>
    <property type="match status" value="1"/>
</dbReference>
<dbReference type="InterPro" id="IPR003960">
    <property type="entry name" value="ATPase_AAA_CS"/>
</dbReference>
<feature type="domain" description="AAA+ ATPase" evidence="17">
    <location>
        <begin position="186"/>
        <end position="325"/>
    </location>
</feature>
<feature type="region of interest" description="Disordered" evidence="16">
    <location>
        <begin position="597"/>
        <end position="635"/>
    </location>
</feature>
<evidence type="ECO:0000313" key="19">
    <source>
        <dbReference type="Proteomes" id="UP001139994"/>
    </source>
</evidence>
<evidence type="ECO:0000256" key="12">
    <source>
        <dbReference type="ARBA" id="ARBA00023049"/>
    </source>
</evidence>
<evidence type="ECO:0000256" key="7">
    <source>
        <dbReference type="ARBA" id="ARBA00022741"/>
    </source>
</evidence>
<keyword evidence="7 14" id="KW-0547">Nucleotide-binding</keyword>
<dbReference type="InterPro" id="IPR037219">
    <property type="entry name" value="Peptidase_M41-like"/>
</dbReference>
<evidence type="ECO:0000256" key="16">
    <source>
        <dbReference type="SAM" id="MobiDB-lite"/>
    </source>
</evidence>
<dbReference type="PROSITE" id="PS00674">
    <property type="entry name" value="AAA"/>
    <property type="match status" value="1"/>
</dbReference>
<evidence type="ECO:0000256" key="8">
    <source>
        <dbReference type="ARBA" id="ARBA00022801"/>
    </source>
</evidence>
<comment type="function">
    <text evidence="14">Acts as a processive, ATP-dependent zinc metallopeptidase for both cytoplasmic and membrane proteins. Plays a role in the quality control of integral membrane proteins.</text>
</comment>
<accession>A0ABT2VFF7</accession>
<evidence type="ECO:0000313" key="18">
    <source>
        <dbReference type="EMBL" id="MCU7240467.1"/>
    </source>
</evidence>
<dbReference type="NCBIfam" id="TIGR01241">
    <property type="entry name" value="FtsH_fam"/>
    <property type="match status" value="1"/>
</dbReference>
<evidence type="ECO:0000256" key="9">
    <source>
        <dbReference type="ARBA" id="ARBA00022833"/>
    </source>
</evidence>
<dbReference type="NCBIfam" id="NF008004">
    <property type="entry name" value="PRK10733.1"/>
    <property type="match status" value="1"/>
</dbReference>
<reference evidence="18" key="1">
    <citation type="journal article" date="2022" name="Microbiol. Spectr.">
        <title>An Nuclear Magnetic Resonance Fingerprint Matching Approach for the Identification and Structural Re-Evaluation of Pseudomonas Lipopeptides.</title>
        <authorList>
            <person name="De Roo V."/>
            <person name="Verleysen Y."/>
            <person name="Kovacs B."/>
            <person name="De Vleeschouwer M."/>
            <person name="Muangkaew P."/>
            <person name="Girard L."/>
            <person name="Hofte M."/>
            <person name="De Mot R."/>
            <person name="Madder A."/>
            <person name="Geudens N."/>
            <person name="Martins J.C."/>
        </authorList>
    </citation>
    <scope>NUCLEOTIDE SEQUENCE</scope>
    <source>
        <strain evidence="18">COR51</strain>
    </source>
</reference>
<reference evidence="18" key="2">
    <citation type="submission" date="2022-09" db="EMBL/GenBank/DDBJ databases">
        <authorList>
            <person name="Cesa-Luna C."/>
            <person name="Girard L."/>
            <person name="Lood C."/>
            <person name="Hofte M."/>
            <person name="De Mot R."/>
        </authorList>
    </citation>
    <scope>NUCLEOTIDE SEQUENCE</scope>
    <source>
        <strain evidence="18">COR51</strain>
    </source>
</reference>
<dbReference type="HAMAP" id="MF_01458">
    <property type="entry name" value="FtsH"/>
    <property type="match status" value="1"/>
</dbReference>
<comment type="caution">
    <text evidence="18">The sequence shown here is derived from an EMBL/GenBank/DDBJ whole genome shotgun (WGS) entry which is preliminary data.</text>
</comment>
<keyword evidence="9 14" id="KW-0862">Zinc</keyword>
<reference evidence="18" key="3">
    <citation type="journal article" date="2023" name="mSystems">
        <title>Charting the Lipopeptidome of Nonpathogenic Pseudomonas.</title>
        <authorList>
            <person name="Cesa-Luna C."/>
            <person name="Geudens N."/>
            <person name="Girard L."/>
            <person name="De Roo V."/>
            <person name="Maklad H.R."/>
            <person name="Martins J.C."/>
            <person name="Hofte M."/>
            <person name="De Mot R."/>
        </authorList>
    </citation>
    <scope>NUCLEOTIDE SEQUENCE</scope>
    <source>
        <strain evidence="18">COR51</strain>
    </source>
</reference>
<comment type="similarity">
    <text evidence="14">In the central section; belongs to the AAA ATPase family.</text>
</comment>
<dbReference type="Pfam" id="PF00004">
    <property type="entry name" value="AAA"/>
    <property type="match status" value="1"/>
</dbReference>
<comment type="similarity">
    <text evidence="2 14">In the C-terminal section; belongs to the peptidase M41 family.</text>
</comment>
<evidence type="ECO:0000256" key="13">
    <source>
        <dbReference type="ARBA" id="ARBA00023136"/>
    </source>
</evidence>
<dbReference type="Pfam" id="PF06480">
    <property type="entry name" value="FtsH_ext"/>
    <property type="match status" value="1"/>
</dbReference>
<dbReference type="EMBL" id="JAOSLA010000041">
    <property type="protein sequence ID" value="MCU7240467.1"/>
    <property type="molecule type" value="Genomic_DNA"/>
</dbReference>
<keyword evidence="3 14" id="KW-1003">Cell membrane</keyword>
<evidence type="ECO:0000259" key="17">
    <source>
        <dbReference type="SMART" id="SM00382"/>
    </source>
</evidence>
<dbReference type="SUPFAM" id="SSF52540">
    <property type="entry name" value="P-loop containing nucleoside triphosphate hydrolases"/>
    <property type="match status" value="1"/>
</dbReference>
<dbReference type="SUPFAM" id="SSF140990">
    <property type="entry name" value="FtsH protease domain-like"/>
    <property type="match status" value="1"/>
</dbReference>
<organism evidence="18 19">
    <name type="scientific">Pseudomonas peradeniyensis</name>
    <dbReference type="NCBI Taxonomy" id="2745488"/>
    <lineage>
        <taxon>Bacteria</taxon>
        <taxon>Pseudomonadati</taxon>
        <taxon>Pseudomonadota</taxon>
        <taxon>Gammaproteobacteria</taxon>
        <taxon>Pseudomonadales</taxon>
        <taxon>Pseudomonadaceae</taxon>
        <taxon>Pseudomonas</taxon>
    </lineage>
</organism>
<feature type="binding site" evidence="14">
    <location>
        <begin position="194"/>
        <end position="201"/>
    </location>
    <ligand>
        <name>ATP</name>
        <dbReference type="ChEBI" id="CHEBI:30616"/>
    </ligand>
</feature>
<feature type="binding site" evidence="14">
    <location>
        <position position="416"/>
    </location>
    <ligand>
        <name>Zn(2+)</name>
        <dbReference type="ChEBI" id="CHEBI:29105"/>
        <note>catalytic</note>
    </ligand>
</feature>
<feature type="binding site" evidence="14">
    <location>
        <position position="420"/>
    </location>
    <ligand>
        <name>Zn(2+)</name>
        <dbReference type="ChEBI" id="CHEBI:29105"/>
        <note>catalytic</note>
    </ligand>
</feature>
<dbReference type="InterPro" id="IPR000642">
    <property type="entry name" value="Peptidase_M41"/>
</dbReference>
<comment type="similarity">
    <text evidence="15">Belongs to the AAA ATPase family.</text>
</comment>
<dbReference type="EC" id="3.4.24.-" evidence="14"/>
<comment type="caution">
    <text evidence="14">Lacks conserved residue(s) required for the propagation of feature annotation.</text>
</comment>
<evidence type="ECO:0000256" key="3">
    <source>
        <dbReference type="ARBA" id="ARBA00022475"/>
    </source>
</evidence>
<dbReference type="PANTHER" id="PTHR23076:SF97">
    <property type="entry name" value="ATP-DEPENDENT ZINC METALLOPROTEASE YME1L1"/>
    <property type="match status" value="1"/>
</dbReference>
<comment type="subcellular location">
    <subcellularLocation>
        <location evidence="14">Cell membrane</location>
        <topology evidence="14">Multi-pass membrane protein</topology>
        <orientation evidence="14">Cytoplasmic side</orientation>
    </subcellularLocation>
    <subcellularLocation>
        <location evidence="1">Membrane</location>
    </subcellularLocation>
</comment>
<keyword evidence="8 14" id="KW-0378">Hydrolase</keyword>
<keyword evidence="13 14" id="KW-0472">Membrane</keyword>
<protein>
    <recommendedName>
        <fullName evidence="14">ATP-dependent zinc metalloprotease FtsH</fullName>
        <ecNumber evidence="14">3.4.24.-</ecNumber>
    </recommendedName>
</protein>
<feature type="active site" evidence="14">
    <location>
        <position position="417"/>
    </location>
</feature>
<evidence type="ECO:0000256" key="4">
    <source>
        <dbReference type="ARBA" id="ARBA00022670"/>
    </source>
</evidence>
<evidence type="ECO:0000256" key="2">
    <source>
        <dbReference type="ARBA" id="ARBA00010044"/>
    </source>
</evidence>
<dbReference type="PANTHER" id="PTHR23076">
    <property type="entry name" value="METALLOPROTEASE M41 FTSH"/>
    <property type="match status" value="1"/>
</dbReference>
<dbReference type="InterPro" id="IPR027417">
    <property type="entry name" value="P-loop_NTPase"/>
</dbReference>
<keyword evidence="4 14" id="KW-0645">Protease</keyword>
<dbReference type="InterPro" id="IPR003593">
    <property type="entry name" value="AAA+_ATPase"/>
</dbReference>
<keyword evidence="19" id="KW-1185">Reference proteome</keyword>
<keyword evidence="10 14" id="KW-0067">ATP-binding</keyword>
<comment type="cofactor">
    <cofactor evidence="14">
        <name>Zn(2+)</name>
        <dbReference type="ChEBI" id="CHEBI:29105"/>
    </cofactor>
    <text evidence="14">Binds 1 zinc ion per subunit.</text>
</comment>
<proteinExistence type="inferred from homology"/>
<dbReference type="CDD" id="cd19501">
    <property type="entry name" value="RecA-like_FtsH"/>
    <property type="match status" value="1"/>
</dbReference>
<dbReference type="Gene3D" id="3.30.720.210">
    <property type="match status" value="1"/>
</dbReference>
<dbReference type="InterPro" id="IPR041569">
    <property type="entry name" value="AAA_lid_3"/>
</dbReference>
<feature type="transmembrane region" description="Helical" evidence="14">
    <location>
        <begin position="98"/>
        <end position="120"/>
    </location>
</feature>
<dbReference type="Gene3D" id="1.10.8.60">
    <property type="match status" value="1"/>
</dbReference>
<keyword evidence="6 14" id="KW-0479">Metal-binding</keyword>
<keyword evidence="11 14" id="KW-1133">Transmembrane helix</keyword>
<keyword evidence="5 14" id="KW-0812">Transmembrane</keyword>
<evidence type="ECO:0000256" key="1">
    <source>
        <dbReference type="ARBA" id="ARBA00004370"/>
    </source>
</evidence>
<gene>
    <name evidence="14 18" type="primary">ftsH</name>
    <name evidence="18" type="ORF">OC929_20680</name>
</gene>
<evidence type="ECO:0000256" key="14">
    <source>
        <dbReference type="HAMAP-Rule" id="MF_01458"/>
    </source>
</evidence>
<sequence length="635" mass="69225">MAKNLILWLIIAAVLVTVMNNFSSPNEPQTLNYSDFIQQVKDGKVERVTVDGYIITGKRTDGDNFKTVRPAITDNGLIGDLVDNHVTVEGKQPEQQSIWTQLLVASFPILVIIAVFMFFMRQMQGGAGGKGGPMSFGKSKARLLSEDQVKTTLADVAGCDEAKEEVGELVEFLRDPGKFQRLGGRIPRGVLMVGPPGTGKTLLAKAIAGEAKVPFFTISGSDFVEMFVGVGASRVRDMFEQAKKHAPCIIFIDEIDAVGRHRGAGMGGGHDEREQTLNQLLVEMDGFEMNDGIIVIAATNRPDVLDPALLRPGRFDRQVVVGLPDIRGREQILKVHMRKVPVGDNVNAAVIARGTPGFSGADLANLVNEASLFAARASKRLVEMKEFELAKDKIMMGAERKTMVMSEKEKQNTAYHEAGHAIVGRVVPEHDPVYKVSIIPRGRALGVTMFLPEEDRYSLSKRALISQICSLYGGRIAEEMTLGFDGVTTGASNDIMRASQIARNMVTKWGLSEKLGPLMYAEEEGEVFLGRSAASQHASVSGETAKMIDSEVRSIIDQCYATAKQILTDNRDKLDAMAEALMKYETIDADQIDDIMAGRTPREPRDWDNDSGTSGNQASQDDRPESPIGGPAAQH</sequence>
<evidence type="ECO:0000256" key="5">
    <source>
        <dbReference type="ARBA" id="ARBA00022692"/>
    </source>
</evidence>
<comment type="subunit">
    <text evidence="14">Homohexamer.</text>
</comment>
<dbReference type="InterPro" id="IPR011546">
    <property type="entry name" value="Pept_M41_FtsH_extracell"/>
</dbReference>
<dbReference type="Pfam" id="PF17862">
    <property type="entry name" value="AAA_lid_3"/>
    <property type="match status" value="1"/>
</dbReference>